<evidence type="ECO:0000313" key="3">
    <source>
        <dbReference type="EMBL" id="MBL1078700.1"/>
    </source>
</evidence>
<dbReference type="Gene3D" id="1.10.10.60">
    <property type="entry name" value="Homeodomain-like"/>
    <property type="match status" value="1"/>
</dbReference>
<evidence type="ECO:0000256" key="2">
    <source>
        <dbReference type="SAM" id="Phobius"/>
    </source>
</evidence>
<keyword evidence="4" id="KW-1185">Reference proteome</keyword>
<keyword evidence="2" id="KW-0812">Transmembrane</keyword>
<feature type="region of interest" description="Disordered" evidence="1">
    <location>
        <begin position="162"/>
        <end position="212"/>
    </location>
</feature>
<feature type="transmembrane region" description="Helical" evidence="2">
    <location>
        <begin position="94"/>
        <end position="113"/>
    </location>
</feature>
<evidence type="ECO:0000313" key="4">
    <source>
        <dbReference type="Proteomes" id="UP000602198"/>
    </source>
</evidence>
<accession>A0ABS1MF36</accession>
<organism evidence="3 4">
    <name type="scientific">Nocardia acididurans</name>
    <dbReference type="NCBI Taxonomy" id="2802282"/>
    <lineage>
        <taxon>Bacteria</taxon>
        <taxon>Bacillati</taxon>
        <taxon>Actinomycetota</taxon>
        <taxon>Actinomycetes</taxon>
        <taxon>Mycobacteriales</taxon>
        <taxon>Nocardiaceae</taxon>
        <taxon>Nocardia</taxon>
    </lineage>
</organism>
<reference evidence="3 4" key="1">
    <citation type="submission" date="2021-01" db="EMBL/GenBank/DDBJ databases">
        <title>WGS of actinomycetes isolated from Thailand.</title>
        <authorList>
            <person name="Thawai C."/>
        </authorList>
    </citation>
    <scope>NUCLEOTIDE SEQUENCE [LARGE SCALE GENOMIC DNA]</scope>
    <source>
        <strain evidence="3 4">LPG 2</strain>
    </source>
</reference>
<feature type="compositionally biased region" description="Polar residues" evidence="1">
    <location>
        <begin position="178"/>
        <end position="189"/>
    </location>
</feature>
<dbReference type="InterPro" id="IPR021235">
    <property type="entry name" value="DUF2637"/>
</dbReference>
<dbReference type="EMBL" id="JAERRJ010000012">
    <property type="protein sequence ID" value="MBL1078700.1"/>
    <property type="molecule type" value="Genomic_DNA"/>
</dbReference>
<protein>
    <submittedName>
        <fullName evidence="3">DUF2637 domain-containing protein</fullName>
    </submittedName>
</protein>
<gene>
    <name evidence="3" type="ORF">JK358_30290</name>
</gene>
<dbReference type="Pfam" id="PF13384">
    <property type="entry name" value="HTH_23"/>
    <property type="match status" value="1"/>
</dbReference>
<keyword evidence="2" id="KW-1133">Transmembrane helix</keyword>
<name>A0ABS1MF36_9NOCA</name>
<dbReference type="Pfam" id="PF10935">
    <property type="entry name" value="DUF2637"/>
    <property type="match status" value="1"/>
</dbReference>
<dbReference type="Proteomes" id="UP000602198">
    <property type="component" value="Unassembled WGS sequence"/>
</dbReference>
<feature type="transmembrane region" description="Helical" evidence="2">
    <location>
        <begin position="133"/>
        <end position="154"/>
    </location>
</feature>
<sequence>MTAIRSFVRTDAVECAQPSRDGSPFDAAASVRFFWSVLILSVAVSISGNAAHAVLHARSLAIVAAAVAVVPPIALMTAVHGVTMLLRAHGRSSLIHLLTTLLTTLIAAGAFRLSFTALRDLAVLAGIAEHDAWIWPVIIEGSMAQATLALLAIAHTPTIARAHTTPPIPPTEAAAAPQRNSSDRWSATPATAPLKGTCDVGTPAQPSPNDESWTQVAKLICASDPARRRDPAVVARVLTRHHEDGWNPSQIAREMNRSRSSVSRILSQARNVIG</sequence>
<proteinExistence type="predicted"/>
<keyword evidence="2" id="KW-0472">Membrane</keyword>
<comment type="caution">
    <text evidence="3">The sequence shown here is derived from an EMBL/GenBank/DDBJ whole genome shotgun (WGS) entry which is preliminary data.</text>
</comment>
<feature type="transmembrane region" description="Helical" evidence="2">
    <location>
        <begin position="33"/>
        <end position="54"/>
    </location>
</feature>
<feature type="transmembrane region" description="Helical" evidence="2">
    <location>
        <begin position="60"/>
        <end position="82"/>
    </location>
</feature>
<evidence type="ECO:0000256" key="1">
    <source>
        <dbReference type="SAM" id="MobiDB-lite"/>
    </source>
</evidence>